<name>A0A233RAQ2_9GAMM</name>
<proteinExistence type="predicted"/>
<evidence type="ECO:0000313" key="2">
    <source>
        <dbReference type="EMBL" id="OXY80481.1"/>
    </source>
</evidence>
<keyword evidence="3" id="KW-1185">Reference proteome</keyword>
<dbReference type="EMBL" id="NBIM01000010">
    <property type="protein sequence ID" value="OXY80481.1"/>
    <property type="molecule type" value="Genomic_DNA"/>
</dbReference>
<dbReference type="Pfam" id="PF13417">
    <property type="entry name" value="GST_N_3"/>
    <property type="match status" value="1"/>
</dbReference>
<dbReference type="PROSITE" id="PS00195">
    <property type="entry name" value="GLUTAREDOXIN_1"/>
    <property type="match status" value="1"/>
</dbReference>
<comment type="caution">
    <text evidence="2">The sequence shown here is derived from an EMBL/GenBank/DDBJ whole genome shotgun (WGS) entry which is preliminary data.</text>
</comment>
<reference evidence="2 3" key="1">
    <citation type="submission" date="2017-08" db="EMBL/GenBank/DDBJ databases">
        <title>A Genome Sequence of Oceanimonas doudoroffii ATCC 27123T.</title>
        <authorList>
            <person name="Brennan M.A."/>
            <person name="Maclea K.S."/>
            <person name="Mcclelland W.D."/>
            <person name="Trachtenberg A.M."/>
        </authorList>
    </citation>
    <scope>NUCLEOTIDE SEQUENCE [LARGE SCALE GENOMIC DNA]</scope>
    <source>
        <strain evidence="2 3">ATCC 27123</strain>
    </source>
</reference>
<gene>
    <name evidence="2" type="ORF">B6S08_17185</name>
</gene>
<protein>
    <submittedName>
        <fullName evidence="2">Glutaredoxin</fullName>
    </submittedName>
</protein>
<accession>A0A233RAQ2</accession>
<dbReference type="InterPro" id="IPR004045">
    <property type="entry name" value="Glutathione_S-Trfase_N"/>
</dbReference>
<dbReference type="Proteomes" id="UP000242757">
    <property type="component" value="Unassembled WGS sequence"/>
</dbReference>
<dbReference type="Gene3D" id="3.40.30.10">
    <property type="entry name" value="Glutaredoxin"/>
    <property type="match status" value="1"/>
</dbReference>
<evidence type="ECO:0000313" key="3">
    <source>
        <dbReference type="Proteomes" id="UP000242757"/>
    </source>
</evidence>
<sequence>MSLFDFFGGGASQAAEAAPAVNSPERLALYQKEWCPYCQRVKAVVAELGLELAEYDTNDSEHLQALMAGGGQRMVPCLRIEQDNGDYFWLYESADIAAYLRMHFGKDS</sequence>
<dbReference type="InterPro" id="IPR011767">
    <property type="entry name" value="GLR_AS"/>
</dbReference>
<evidence type="ECO:0000259" key="1">
    <source>
        <dbReference type="Pfam" id="PF13417"/>
    </source>
</evidence>
<dbReference type="AlphaFoldDB" id="A0A233RAQ2"/>
<dbReference type="InterPro" id="IPR036249">
    <property type="entry name" value="Thioredoxin-like_sf"/>
</dbReference>
<organism evidence="2 3">
    <name type="scientific">Oceanimonas doudoroffii</name>
    <dbReference type="NCBI Taxonomy" id="84158"/>
    <lineage>
        <taxon>Bacteria</taxon>
        <taxon>Pseudomonadati</taxon>
        <taxon>Pseudomonadota</taxon>
        <taxon>Gammaproteobacteria</taxon>
        <taxon>Aeromonadales</taxon>
        <taxon>Aeromonadaceae</taxon>
        <taxon>Oceanimonas</taxon>
    </lineage>
</organism>
<feature type="domain" description="GST N-terminal" evidence="1">
    <location>
        <begin position="29"/>
        <end position="105"/>
    </location>
</feature>
<dbReference type="OrthoDB" id="9793736at2"/>
<dbReference type="PROSITE" id="PS51354">
    <property type="entry name" value="GLUTAREDOXIN_2"/>
    <property type="match status" value="1"/>
</dbReference>
<dbReference type="SUPFAM" id="SSF52833">
    <property type="entry name" value="Thioredoxin-like"/>
    <property type="match status" value="1"/>
</dbReference>
<dbReference type="RefSeq" id="WP_094202042.1">
    <property type="nucleotide sequence ID" value="NZ_NBIM01000010.1"/>
</dbReference>
<dbReference type="CDD" id="cd00570">
    <property type="entry name" value="GST_N_family"/>
    <property type="match status" value="1"/>
</dbReference>